<evidence type="ECO:0000313" key="4">
    <source>
        <dbReference type="EMBL" id="GIE06296.1"/>
    </source>
</evidence>
<dbReference type="Pfam" id="PF14492">
    <property type="entry name" value="EFG_III"/>
    <property type="match status" value="1"/>
</dbReference>
<dbReference type="NCBIfam" id="TIGR00231">
    <property type="entry name" value="small_GTP"/>
    <property type="match status" value="1"/>
</dbReference>
<sequence>MAQKTLEKGLNGATAPVVNEPGRVRNVVLVGHSGSGKTTLVEALLAATGTIPRAGNVTDGTTVSDHDPAAVRQQRSVSLAAAPLMHQDVKINLLDTPGYADFVGELRAGLRAADAALFVVSAVDGVDDATTALWEECAAVGMPRAVAITRLDHPRADYDGTLQDCQEAFGENVMPTYQPMLDDDGQSVVGLIGLVSLRVLDYSEGYPPRVGEAEPEHLNPIADDRNTLIEGIIAESEDETLMDRYLSGELVSTDTVMKDLEKAVAKGNFYPVIPVCSATGVGLDALLDGLVSAAPTPLEHDLPVVTGVDGSPRPPLTCDPHGPLVAEVVKTTIDRHVGRVSLVRVFSGTLKPEQVLHVSGHGLSERGHPDHDADERVAHIYSPLGAQLREVPYCVAGDICAITKSGSAETGDTLSSKETPLLMEPWTMPEPLLPIAVVAKTRSDEDALAKNLGRLVAGDPTLRLERNVETHQLVLWTMGESHADVVLDRLRSGGVELDTEPVKVPLRETFGCTAKGHGRHVKQSGGHGQYAVCHIEVEPLPRGAGFEFVDKVVGGAVPHNYIPSVEKGVRAQLERGLVSGYPVVDLRVTLFDGKAHSVDSSDAAFQTAGALALREAAAAGQVTLLEPIDEIAVRVPESFVGAVMSDLSGRRGRPLGSESEPDGVHSVVRAEVPATELVRYAVELRALSSGSGTFSRTYIRHEPMPSHLAEAVSKEHAAK</sequence>
<keyword evidence="4" id="KW-0251">Elongation factor</keyword>
<dbReference type="PANTHER" id="PTHR43261">
    <property type="entry name" value="TRANSLATION ELONGATION FACTOR G-RELATED"/>
    <property type="match status" value="1"/>
</dbReference>
<dbReference type="SUPFAM" id="SSF52540">
    <property type="entry name" value="P-loop containing nucleoside triphosphate hydrolases"/>
    <property type="match status" value="1"/>
</dbReference>
<dbReference type="Gene3D" id="3.30.70.240">
    <property type="match status" value="1"/>
</dbReference>
<organism evidence="4 5">
    <name type="scientific">Paractinoplanes durhamensis</name>
    <dbReference type="NCBI Taxonomy" id="113563"/>
    <lineage>
        <taxon>Bacteria</taxon>
        <taxon>Bacillati</taxon>
        <taxon>Actinomycetota</taxon>
        <taxon>Actinomycetes</taxon>
        <taxon>Micromonosporales</taxon>
        <taxon>Micromonosporaceae</taxon>
        <taxon>Paractinoplanes</taxon>
    </lineage>
</organism>
<dbReference type="InterPro" id="IPR027417">
    <property type="entry name" value="P-loop_NTPase"/>
</dbReference>
<dbReference type="CDD" id="cd01434">
    <property type="entry name" value="EFG_mtEFG1_IV"/>
    <property type="match status" value="1"/>
</dbReference>
<dbReference type="Pfam" id="PF03764">
    <property type="entry name" value="EFG_IV"/>
    <property type="match status" value="1"/>
</dbReference>
<dbReference type="CDD" id="cd03713">
    <property type="entry name" value="EFG_mtEFG_C"/>
    <property type="match status" value="1"/>
</dbReference>
<dbReference type="Gene3D" id="3.30.230.10">
    <property type="match status" value="1"/>
</dbReference>
<dbReference type="Pfam" id="PF00009">
    <property type="entry name" value="GTP_EFTU"/>
    <property type="match status" value="1"/>
</dbReference>
<dbReference type="SMART" id="SM00838">
    <property type="entry name" value="EFG_C"/>
    <property type="match status" value="1"/>
</dbReference>
<dbReference type="InterPro" id="IPR005225">
    <property type="entry name" value="Small_GTP-bd"/>
</dbReference>
<dbReference type="SMART" id="SM00889">
    <property type="entry name" value="EFG_IV"/>
    <property type="match status" value="1"/>
</dbReference>
<dbReference type="Pfam" id="PF00679">
    <property type="entry name" value="EFG_C"/>
    <property type="match status" value="1"/>
</dbReference>
<dbReference type="PRINTS" id="PR00315">
    <property type="entry name" value="ELONGATNFCT"/>
</dbReference>
<dbReference type="SUPFAM" id="SSF50447">
    <property type="entry name" value="Translation proteins"/>
    <property type="match status" value="1"/>
</dbReference>
<dbReference type="RefSeq" id="WP_203734159.1">
    <property type="nucleotide sequence ID" value="NZ_BAAATX010000071.1"/>
</dbReference>
<gene>
    <name evidence="4" type="primary">fusA_2</name>
    <name evidence="4" type="ORF">Adu01nite_76460</name>
</gene>
<feature type="domain" description="Tr-type G" evidence="3">
    <location>
        <begin position="22"/>
        <end position="298"/>
    </location>
</feature>
<dbReference type="NCBIfam" id="NF009377">
    <property type="entry name" value="PRK12740.1-1"/>
    <property type="match status" value="1"/>
</dbReference>
<evidence type="ECO:0000313" key="5">
    <source>
        <dbReference type="Proteomes" id="UP000637628"/>
    </source>
</evidence>
<dbReference type="EMBL" id="BOML01000060">
    <property type="protein sequence ID" value="GIE06296.1"/>
    <property type="molecule type" value="Genomic_DNA"/>
</dbReference>
<dbReference type="InterPro" id="IPR000795">
    <property type="entry name" value="T_Tr_GTP-bd_dom"/>
</dbReference>
<dbReference type="InterPro" id="IPR047872">
    <property type="entry name" value="EFG_IV"/>
</dbReference>
<dbReference type="PANTHER" id="PTHR43261:SF6">
    <property type="entry name" value="ELONGATION FACTOR G-LIKE PROTEIN"/>
    <property type="match status" value="1"/>
</dbReference>
<dbReference type="InterPro" id="IPR035647">
    <property type="entry name" value="EFG_III/V"/>
</dbReference>
<dbReference type="Gene3D" id="3.30.70.870">
    <property type="entry name" value="Elongation Factor G (Translational Gtpase), domain 3"/>
    <property type="match status" value="1"/>
</dbReference>
<dbReference type="CDD" id="cd04170">
    <property type="entry name" value="EF-G_bact"/>
    <property type="match status" value="1"/>
</dbReference>
<dbReference type="InterPro" id="IPR009022">
    <property type="entry name" value="EFG_III"/>
</dbReference>
<keyword evidence="2" id="KW-0342">GTP-binding</keyword>
<evidence type="ECO:0000256" key="1">
    <source>
        <dbReference type="ARBA" id="ARBA00022741"/>
    </source>
</evidence>
<dbReference type="Gene3D" id="3.40.50.300">
    <property type="entry name" value="P-loop containing nucleotide triphosphate hydrolases"/>
    <property type="match status" value="1"/>
</dbReference>
<dbReference type="InterPro" id="IPR000640">
    <property type="entry name" value="EFG_V-like"/>
</dbReference>
<dbReference type="Pfam" id="PF22042">
    <property type="entry name" value="EF-G_D2"/>
    <property type="match status" value="1"/>
</dbReference>
<dbReference type="NCBIfam" id="NF009381">
    <property type="entry name" value="PRK12740.1-5"/>
    <property type="match status" value="1"/>
</dbReference>
<keyword evidence="5" id="KW-1185">Reference proteome</keyword>
<dbReference type="Proteomes" id="UP000637628">
    <property type="component" value="Unassembled WGS sequence"/>
</dbReference>
<dbReference type="GO" id="GO:0003746">
    <property type="term" value="F:translation elongation factor activity"/>
    <property type="evidence" value="ECO:0007669"/>
    <property type="project" value="UniProtKB-KW"/>
</dbReference>
<dbReference type="SUPFAM" id="SSF54980">
    <property type="entry name" value="EF-G C-terminal domain-like"/>
    <property type="match status" value="2"/>
</dbReference>
<dbReference type="SUPFAM" id="SSF54211">
    <property type="entry name" value="Ribosomal protein S5 domain 2-like"/>
    <property type="match status" value="1"/>
</dbReference>
<proteinExistence type="predicted"/>
<dbReference type="InterPro" id="IPR014721">
    <property type="entry name" value="Ribsml_uS5_D2-typ_fold_subgr"/>
</dbReference>
<dbReference type="Gene3D" id="2.40.30.10">
    <property type="entry name" value="Translation factors"/>
    <property type="match status" value="1"/>
</dbReference>
<evidence type="ECO:0000256" key="2">
    <source>
        <dbReference type="ARBA" id="ARBA00023134"/>
    </source>
</evidence>
<dbReference type="CDD" id="cd16262">
    <property type="entry name" value="EFG_III"/>
    <property type="match status" value="1"/>
</dbReference>
<dbReference type="PROSITE" id="PS51722">
    <property type="entry name" value="G_TR_2"/>
    <property type="match status" value="1"/>
</dbReference>
<keyword evidence="4" id="KW-0648">Protein biosynthesis</keyword>
<reference evidence="4 5" key="1">
    <citation type="submission" date="2021-01" db="EMBL/GenBank/DDBJ databases">
        <title>Whole genome shotgun sequence of Actinoplanes durhamensis NBRC 14914.</title>
        <authorList>
            <person name="Komaki H."/>
            <person name="Tamura T."/>
        </authorList>
    </citation>
    <scope>NUCLEOTIDE SEQUENCE [LARGE SCALE GENOMIC DNA]</scope>
    <source>
        <strain evidence="4 5">NBRC 14914</strain>
    </source>
</reference>
<evidence type="ECO:0000259" key="3">
    <source>
        <dbReference type="PROSITE" id="PS51722"/>
    </source>
</evidence>
<keyword evidence="1" id="KW-0547">Nucleotide-binding</keyword>
<accession>A0ABQ3Z8Y8</accession>
<name>A0ABQ3Z8Y8_9ACTN</name>
<dbReference type="InterPro" id="IPR005517">
    <property type="entry name" value="Transl_elong_EFG/EF2_IV"/>
</dbReference>
<dbReference type="InterPro" id="IPR009000">
    <property type="entry name" value="Transl_B-barrel_sf"/>
</dbReference>
<comment type="caution">
    <text evidence="4">The sequence shown here is derived from an EMBL/GenBank/DDBJ whole genome shotgun (WGS) entry which is preliminary data.</text>
</comment>
<dbReference type="InterPro" id="IPR020568">
    <property type="entry name" value="Ribosomal_Su5_D2-typ_SF"/>
</dbReference>
<dbReference type="InterPro" id="IPR035649">
    <property type="entry name" value="EFG_V"/>
</dbReference>
<dbReference type="InterPro" id="IPR053905">
    <property type="entry name" value="EF-G-like_DII"/>
</dbReference>
<dbReference type="InterPro" id="IPR041095">
    <property type="entry name" value="EFG_II"/>
</dbReference>
<protein>
    <submittedName>
        <fullName evidence="4">Elongation factor G</fullName>
    </submittedName>
</protein>